<dbReference type="Gene3D" id="3.30.160.100">
    <property type="entry name" value="Ribosome hibernation promotion factor-like"/>
    <property type="match status" value="1"/>
</dbReference>
<evidence type="ECO:0000256" key="1">
    <source>
        <dbReference type="SAM" id="Coils"/>
    </source>
</evidence>
<evidence type="ECO:0008006" key="3">
    <source>
        <dbReference type="Google" id="ProtNLM"/>
    </source>
</evidence>
<dbReference type="Pfam" id="PF02482">
    <property type="entry name" value="Ribosomal_S30AE"/>
    <property type="match status" value="1"/>
</dbReference>
<sequence length="115" mass="13259">MKFSLKTTNLELTPDLSSHIETTMNSLDKFIENADSVVRAWVEIGRISQHHRSGKIYRAEVQVHLLGKSVRSEAVAKTIFQAINEVKDELQRELKQYKGKKIAERKRGGRRNLKK</sequence>
<evidence type="ECO:0000313" key="2">
    <source>
        <dbReference type="EMBL" id="KKO02828.1"/>
    </source>
</evidence>
<dbReference type="InterPro" id="IPR036567">
    <property type="entry name" value="RHF-like"/>
</dbReference>
<dbReference type="InterPro" id="IPR003489">
    <property type="entry name" value="RHF/RaiA"/>
</dbReference>
<name>A0A0F9VSE2_9ZZZZ</name>
<protein>
    <recommendedName>
        <fullName evidence="3">Ribosomal subunit interface protein</fullName>
    </recommendedName>
</protein>
<dbReference type="SUPFAM" id="SSF69754">
    <property type="entry name" value="Ribosome binding protein Y (YfiA homologue)"/>
    <property type="match status" value="1"/>
</dbReference>
<reference evidence="2" key="1">
    <citation type="journal article" date="2015" name="Nature">
        <title>Complex archaea that bridge the gap between prokaryotes and eukaryotes.</title>
        <authorList>
            <person name="Spang A."/>
            <person name="Saw J.H."/>
            <person name="Jorgensen S.L."/>
            <person name="Zaremba-Niedzwiedzka K."/>
            <person name="Martijn J."/>
            <person name="Lind A.E."/>
            <person name="van Eijk R."/>
            <person name="Schleper C."/>
            <person name="Guy L."/>
            <person name="Ettema T.J."/>
        </authorList>
    </citation>
    <scope>NUCLEOTIDE SEQUENCE</scope>
</reference>
<dbReference type="AlphaFoldDB" id="A0A0F9VSE2"/>
<accession>A0A0F9VSE2</accession>
<dbReference type="EMBL" id="LAZR01000029">
    <property type="protein sequence ID" value="KKO02828.1"/>
    <property type="molecule type" value="Genomic_DNA"/>
</dbReference>
<keyword evidence="1" id="KW-0175">Coiled coil</keyword>
<feature type="coiled-coil region" evidence="1">
    <location>
        <begin position="80"/>
        <end position="107"/>
    </location>
</feature>
<proteinExistence type="predicted"/>
<comment type="caution">
    <text evidence="2">The sequence shown here is derived from an EMBL/GenBank/DDBJ whole genome shotgun (WGS) entry which is preliminary data.</text>
</comment>
<gene>
    <name evidence="2" type="ORF">LCGC14_0102780</name>
</gene>
<dbReference type="NCBIfam" id="TIGR00741">
    <property type="entry name" value="yfiA"/>
    <property type="match status" value="1"/>
</dbReference>
<organism evidence="2">
    <name type="scientific">marine sediment metagenome</name>
    <dbReference type="NCBI Taxonomy" id="412755"/>
    <lineage>
        <taxon>unclassified sequences</taxon>
        <taxon>metagenomes</taxon>
        <taxon>ecological metagenomes</taxon>
    </lineage>
</organism>